<comment type="caution">
    <text evidence="1">The sequence shown here is derived from an EMBL/GenBank/DDBJ whole genome shotgun (WGS) entry which is preliminary data.</text>
</comment>
<keyword evidence="2" id="KW-1185">Reference proteome</keyword>
<proteinExistence type="predicted"/>
<accession>A0A5A7R437</accession>
<dbReference type="Proteomes" id="UP000325081">
    <property type="component" value="Unassembled WGS sequence"/>
</dbReference>
<name>A0A5A7R437_STRAF</name>
<organism evidence="1 2">
    <name type="scientific">Striga asiatica</name>
    <name type="common">Asiatic witchweed</name>
    <name type="synonym">Buchnera asiatica</name>
    <dbReference type="NCBI Taxonomy" id="4170"/>
    <lineage>
        <taxon>Eukaryota</taxon>
        <taxon>Viridiplantae</taxon>
        <taxon>Streptophyta</taxon>
        <taxon>Embryophyta</taxon>
        <taxon>Tracheophyta</taxon>
        <taxon>Spermatophyta</taxon>
        <taxon>Magnoliopsida</taxon>
        <taxon>eudicotyledons</taxon>
        <taxon>Gunneridae</taxon>
        <taxon>Pentapetalae</taxon>
        <taxon>asterids</taxon>
        <taxon>lamiids</taxon>
        <taxon>Lamiales</taxon>
        <taxon>Orobanchaceae</taxon>
        <taxon>Buchnereae</taxon>
        <taxon>Striga</taxon>
    </lineage>
</organism>
<dbReference type="AlphaFoldDB" id="A0A5A7R437"/>
<evidence type="ECO:0000313" key="1">
    <source>
        <dbReference type="EMBL" id="GER51051.1"/>
    </source>
</evidence>
<sequence>MLKNCPKRKDKGKKRVDEFSYEANVASQGECSDDAESALAVSTSKSGDEKTVIRVRSESTVKEFYGFRGSPLPNHNSSGKTKRFHIALLLSTVLEEDVFNLESVLYPIPPTLQKSFWRQRMDTGEKSTDPTKNRLEVEAKEVCKAVKDGNKMHNLTSGPVTPCIIKERVINKHHPIIPTQPNTPRITYRINNAGFGKFQFRNLNQFREKIFLSPIFSAIGIWVRAFRRARVLFSSAKYVSYGDG</sequence>
<reference evidence="2" key="1">
    <citation type="journal article" date="2019" name="Curr. Biol.">
        <title>Genome Sequence of Striga asiatica Provides Insight into the Evolution of Plant Parasitism.</title>
        <authorList>
            <person name="Yoshida S."/>
            <person name="Kim S."/>
            <person name="Wafula E.K."/>
            <person name="Tanskanen J."/>
            <person name="Kim Y.M."/>
            <person name="Honaas L."/>
            <person name="Yang Z."/>
            <person name="Spallek T."/>
            <person name="Conn C.E."/>
            <person name="Ichihashi Y."/>
            <person name="Cheong K."/>
            <person name="Cui S."/>
            <person name="Der J.P."/>
            <person name="Gundlach H."/>
            <person name="Jiao Y."/>
            <person name="Hori C."/>
            <person name="Ishida J.K."/>
            <person name="Kasahara H."/>
            <person name="Kiba T."/>
            <person name="Kim M.S."/>
            <person name="Koo N."/>
            <person name="Laohavisit A."/>
            <person name="Lee Y.H."/>
            <person name="Lumba S."/>
            <person name="McCourt P."/>
            <person name="Mortimer J.C."/>
            <person name="Mutuku J.M."/>
            <person name="Nomura T."/>
            <person name="Sasaki-Sekimoto Y."/>
            <person name="Seto Y."/>
            <person name="Wang Y."/>
            <person name="Wakatake T."/>
            <person name="Sakakibara H."/>
            <person name="Demura T."/>
            <person name="Yamaguchi S."/>
            <person name="Yoneyama K."/>
            <person name="Manabe R.I."/>
            <person name="Nelson D.C."/>
            <person name="Schulman A.H."/>
            <person name="Timko M.P."/>
            <person name="dePamphilis C.W."/>
            <person name="Choi D."/>
            <person name="Shirasu K."/>
        </authorList>
    </citation>
    <scope>NUCLEOTIDE SEQUENCE [LARGE SCALE GENOMIC DNA]</scope>
    <source>
        <strain evidence="2">cv. UVA1</strain>
    </source>
</reference>
<protein>
    <submittedName>
        <fullName evidence="1">Inner membrane efflux transporter of RND familymultidrug efflux pump</fullName>
    </submittedName>
</protein>
<gene>
    <name evidence="1" type="ORF">STAS_28407</name>
</gene>
<evidence type="ECO:0000313" key="2">
    <source>
        <dbReference type="Proteomes" id="UP000325081"/>
    </source>
</evidence>
<dbReference type="EMBL" id="BKCP01009416">
    <property type="protein sequence ID" value="GER51051.1"/>
    <property type="molecule type" value="Genomic_DNA"/>
</dbReference>